<feature type="compositionally biased region" description="Basic and acidic residues" evidence="4">
    <location>
        <begin position="59"/>
        <end position="80"/>
    </location>
</feature>
<feature type="region of interest" description="Disordered" evidence="4">
    <location>
        <begin position="225"/>
        <end position="251"/>
    </location>
</feature>
<dbReference type="GO" id="GO:0031048">
    <property type="term" value="P:regulatory ncRNA-mediated heterochromatin formation"/>
    <property type="evidence" value="ECO:0007669"/>
    <property type="project" value="TreeGrafter"/>
</dbReference>
<feature type="region of interest" description="Disordered" evidence="4">
    <location>
        <begin position="1"/>
        <end position="93"/>
    </location>
</feature>
<protein>
    <submittedName>
        <fullName evidence="5">Uncharacterized protein</fullName>
    </submittedName>
</protein>
<dbReference type="STRING" id="40998.A0A2P7ZU77"/>
<sequence length="1085" mass="123536">MSLPSPSSDRMSGEIPKFKSFQPKQKTDGAAPTPEPHRRSREHRQHDERKRDRTRSHRDHGSEARSSRNRDSYSEEERHDLKRSRGPGSAVTEDGDLFLVDRTGDLKNLTYGSLHKYSVPRYHRQGYGKILGLDTGYRIDRDASSTTEVLVERSASRKQSQSRRVFSKIPNNLYEHKWRFVRSNEDIPDSGDDRDFLLLAKPGSKKRKRGSELSDAEIVDYRSIEGKAKPATDETSNDSDLMSDASDNEDFDGEKYARQQNVALIKQTQRMPRDRERWEALIEHQSRLVRPDTDPENFTSTQRRTLADMRLGLYEKALQVLAEDDRETILEAMLTEGSKLWDAAAQARKWREALDSNPNMERLWIRYFDMVQTPVAEFKYEEVKKAYVEVLSRIDRLRNQHSVEPQRLMSVHIHGLLRLIRCICDTGYHELSIALFQGLIALHLRGSQDARSFASLFSELEQVWDDELPRFGEHDSASNVQDGTLDGLSQRHSYIALVRCERVLASRHEVPGKTSDDVDDIVADDALHVVFFSDLRDILASTSSGLDPSLLLDAFLSFFHLPPLPLCSSSTWLPWRSDPFLAQPPSADATLLSTGSQALDGMGATPQTLSSLWSKYRVLFPRCPETRPTVLGLIRNGLQEIVSSGGCHPYLSAYLAIFCLRYFSDAASTTAKKLIKARPTDPTLYTTAANIEFALGNTAKAINIWTSAIKSHQNTLQRIDQHGQDDLQEWRSKTAAVLLSHDWAWAEMRRGNEAEALRALLCFNPKTYSDVMKAQDRAIIELPPATKLVVQQDLTAAFESALLRHEIDQAALFSSSLSLFTYLTSSQPLRAVFDTTISHLSAILNSSLARTQPKQTEMLNEALHESKAVFITHHLDNHRSHRPAELMADLTDSLTCFPSNPKLLAVYSRLTSNLDLLDVRLRNLDRPWLRLNEKTNMVNWTFGIKQEIERCDRGLATKDSVRSLFNGALLIPGSQVAHCAALWHSWFAFEASSLRQMEISTSRPEQVKPSGKKEQIELHKQVQQLRMVFFNGLKEIPWNRDWILLGLEVFDSEGAARMSTSELRRLYSVLFQRDMRVRVEFEDDE</sequence>
<proteinExistence type="inferred from homology"/>
<organism evidence="5 6">
    <name type="scientific">Elsinoe australis</name>
    <dbReference type="NCBI Taxonomy" id="40998"/>
    <lineage>
        <taxon>Eukaryota</taxon>
        <taxon>Fungi</taxon>
        <taxon>Dikarya</taxon>
        <taxon>Ascomycota</taxon>
        <taxon>Pezizomycotina</taxon>
        <taxon>Dothideomycetes</taxon>
        <taxon>Dothideomycetidae</taxon>
        <taxon>Myriangiales</taxon>
        <taxon>Elsinoaceae</taxon>
        <taxon>Elsinoe</taxon>
    </lineage>
</organism>
<dbReference type="InterPro" id="IPR013633">
    <property type="entry name" value="NRDE-2"/>
</dbReference>
<dbReference type="InterPro" id="IPR011990">
    <property type="entry name" value="TPR-like_helical_dom_sf"/>
</dbReference>
<dbReference type="PANTHER" id="PTHR13471:SF0">
    <property type="entry name" value="NUCLEAR EXOSOME REGULATOR NRDE2"/>
    <property type="match status" value="1"/>
</dbReference>
<comment type="similarity">
    <text evidence="2">Belongs to the NRDE2 family.</text>
</comment>
<dbReference type="GO" id="GO:1902369">
    <property type="term" value="P:negative regulation of RNA catabolic process"/>
    <property type="evidence" value="ECO:0007669"/>
    <property type="project" value="TreeGrafter"/>
</dbReference>
<evidence type="ECO:0000256" key="4">
    <source>
        <dbReference type="SAM" id="MobiDB-lite"/>
    </source>
</evidence>
<evidence type="ECO:0000256" key="2">
    <source>
        <dbReference type="ARBA" id="ARBA00009265"/>
    </source>
</evidence>
<keyword evidence="6" id="KW-1185">Reference proteome</keyword>
<dbReference type="AlphaFoldDB" id="A0A2P7ZU77"/>
<dbReference type="SUPFAM" id="SSF48452">
    <property type="entry name" value="TPR-like"/>
    <property type="match status" value="1"/>
</dbReference>
<dbReference type="Proteomes" id="UP000243723">
    <property type="component" value="Unassembled WGS sequence"/>
</dbReference>
<dbReference type="OrthoDB" id="5300331at2759"/>
<evidence type="ECO:0000256" key="1">
    <source>
        <dbReference type="ARBA" id="ARBA00004123"/>
    </source>
</evidence>
<feature type="compositionally biased region" description="Polar residues" evidence="4">
    <location>
        <begin position="1"/>
        <end position="10"/>
    </location>
</feature>
<comment type="subcellular location">
    <subcellularLocation>
        <location evidence="1">Nucleus</location>
    </subcellularLocation>
</comment>
<dbReference type="GO" id="GO:0071013">
    <property type="term" value="C:catalytic step 2 spliceosome"/>
    <property type="evidence" value="ECO:0007669"/>
    <property type="project" value="TreeGrafter"/>
</dbReference>
<name>A0A2P7ZU77_9PEZI</name>
<reference evidence="5 6" key="1">
    <citation type="submission" date="2017-05" db="EMBL/GenBank/DDBJ databases">
        <title>Draft genome sequence of Elsinoe australis.</title>
        <authorList>
            <person name="Cheng Q."/>
        </authorList>
    </citation>
    <scope>NUCLEOTIDE SEQUENCE [LARGE SCALE GENOMIC DNA]</scope>
    <source>
        <strain evidence="5 6">NL1</strain>
    </source>
</reference>
<dbReference type="PANTHER" id="PTHR13471">
    <property type="entry name" value="TETRATRICOPEPTIDE-LIKE HELICAL"/>
    <property type="match status" value="1"/>
</dbReference>
<dbReference type="Pfam" id="PF08424">
    <property type="entry name" value="NRDE-2"/>
    <property type="match status" value="1"/>
</dbReference>
<evidence type="ECO:0000313" key="5">
    <source>
        <dbReference type="EMBL" id="PSK51763.1"/>
    </source>
</evidence>
<keyword evidence="3" id="KW-0539">Nucleus</keyword>
<evidence type="ECO:0000313" key="6">
    <source>
        <dbReference type="Proteomes" id="UP000243723"/>
    </source>
</evidence>
<gene>
    <name evidence="5" type="ORF">B9Z65_3030</name>
</gene>
<comment type="caution">
    <text evidence="5">The sequence shown here is derived from an EMBL/GenBank/DDBJ whole genome shotgun (WGS) entry which is preliminary data.</text>
</comment>
<accession>A0A2P7ZU77</accession>
<evidence type="ECO:0000256" key="3">
    <source>
        <dbReference type="ARBA" id="ARBA00023242"/>
    </source>
</evidence>
<dbReference type="EMBL" id="NHZQ01000121">
    <property type="protein sequence ID" value="PSK51763.1"/>
    <property type="molecule type" value="Genomic_DNA"/>
</dbReference>
<dbReference type="Gene3D" id="1.25.40.10">
    <property type="entry name" value="Tetratricopeptide repeat domain"/>
    <property type="match status" value="1"/>
</dbReference>